<evidence type="ECO:0000313" key="4">
    <source>
        <dbReference type="Proteomes" id="UP000588647"/>
    </source>
</evidence>
<evidence type="ECO:0000256" key="1">
    <source>
        <dbReference type="ARBA" id="ARBA00022801"/>
    </source>
</evidence>
<dbReference type="AlphaFoldDB" id="A0A7W6HFK9"/>
<name>A0A7W6HFK9_9HYPH</name>
<dbReference type="PANTHER" id="PTHR43674:SF2">
    <property type="entry name" value="BETA-UREIDOPROPIONASE"/>
    <property type="match status" value="1"/>
</dbReference>
<dbReference type="InterPro" id="IPR036526">
    <property type="entry name" value="C-N_Hydrolase_sf"/>
</dbReference>
<feature type="domain" description="CN hydrolase" evidence="2">
    <location>
        <begin position="1"/>
        <end position="237"/>
    </location>
</feature>
<dbReference type="PROSITE" id="PS50263">
    <property type="entry name" value="CN_HYDROLASE"/>
    <property type="match status" value="1"/>
</dbReference>
<proteinExistence type="predicted"/>
<reference evidence="3 4" key="1">
    <citation type="submission" date="2020-08" db="EMBL/GenBank/DDBJ databases">
        <title>Genomic Encyclopedia of Type Strains, Phase IV (KMG-IV): sequencing the most valuable type-strain genomes for metagenomic binning, comparative biology and taxonomic classification.</title>
        <authorList>
            <person name="Goeker M."/>
        </authorList>
    </citation>
    <scope>NUCLEOTIDE SEQUENCE [LARGE SCALE GENOMIC DNA]</scope>
    <source>
        <strain evidence="3 4">DSM 103570</strain>
    </source>
</reference>
<organism evidence="3 4">
    <name type="scientific">Aurantimonas endophytica</name>
    <dbReference type="NCBI Taxonomy" id="1522175"/>
    <lineage>
        <taxon>Bacteria</taxon>
        <taxon>Pseudomonadati</taxon>
        <taxon>Pseudomonadota</taxon>
        <taxon>Alphaproteobacteria</taxon>
        <taxon>Hyphomicrobiales</taxon>
        <taxon>Aurantimonadaceae</taxon>
        <taxon>Aurantimonas</taxon>
    </lineage>
</organism>
<dbReference type="InterPro" id="IPR003010">
    <property type="entry name" value="C-N_Hydrolase"/>
</dbReference>
<sequence>MRVAAFQLDATLGSPKARFAEIEACMARAAGADLAVFPELAVTGYGAGPLIAEGTTAPDEALAPLQSLVERHGTAMVIGLAFREAAGKAVNSAAILRPGAESALYAKRMLYGDYAKDLFEAGRAEPPIVDIGGLACGVLVCFDVEFPELVRSLALRGAAAVIVPTALPRSPGARFIAEHLVPVRAFENQVFLVYADHCGTDSRFAYQGLSSIVAPDGSLLAAASDTEAAMLVAELNLSAYADCRAQNPYLEELRRAGLAPKCD</sequence>
<dbReference type="RefSeq" id="WP_183209921.1">
    <property type="nucleotide sequence ID" value="NZ_JAAAMM010000004.1"/>
</dbReference>
<dbReference type="GO" id="GO:0016811">
    <property type="term" value="F:hydrolase activity, acting on carbon-nitrogen (but not peptide) bonds, in linear amides"/>
    <property type="evidence" value="ECO:0007669"/>
    <property type="project" value="TreeGrafter"/>
</dbReference>
<protein>
    <submittedName>
        <fullName evidence="3">Putative amidohydrolase</fullName>
    </submittedName>
</protein>
<dbReference type="Proteomes" id="UP000588647">
    <property type="component" value="Unassembled WGS sequence"/>
</dbReference>
<keyword evidence="1 3" id="KW-0378">Hydrolase</keyword>
<dbReference type="PANTHER" id="PTHR43674">
    <property type="entry name" value="NITRILASE C965.09-RELATED"/>
    <property type="match status" value="1"/>
</dbReference>
<dbReference type="InterPro" id="IPR050345">
    <property type="entry name" value="Aliph_Amidase/BUP"/>
</dbReference>
<evidence type="ECO:0000313" key="3">
    <source>
        <dbReference type="EMBL" id="MBB4004345.1"/>
    </source>
</evidence>
<accession>A0A7W6HFK9</accession>
<evidence type="ECO:0000259" key="2">
    <source>
        <dbReference type="PROSITE" id="PS50263"/>
    </source>
</evidence>
<dbReference type="Gene3D" id="3.60.110.10">
    <property type="entry name" value="Carbon-nitrogen hydrolase"/>
    <property type="match status" value="1"/>
</dbReference>
<keyword evidence="4" id="KW-1185">Reference proteome</keyword>
<dbReference type="EMBL" id="JACIEM010000004">
    <property type="protein sequence ID" value="MBB4004345.1"/>
    <property type="molecule type" value="Genomic_DNA"/>
</dbReference>
<dbReference type="SUPFAM" id="SSF56317">
    <property type="entry name" value="Carbon-nitrogen hydrolase"/>
    <property type="match status" value="1"/>
</dbReference>
<gene>
    <name evidence="3" type="ORF">GGR03_003433</name>
</gene>
<dbReference type="Pfam" id="PF00795">
    <property type="entry name" value="CN_hydrolase"/>
    <property type="match status" value="1"/>
</dbReference>
<comment type="caution">
    <text evidence="3">The sequence shown here is derived from an EMBL/GenBank/DDBJ whole genome shotgun (WGS) entry which is preliminary data.</text>
</comment>